<dbReference type="PANTHER" id="PTHR47331">
    <property type="entry name" value="PHD-TYPE DOMAIN-CONTAINING PROTEIN"/>
    <property type="match status" value="1"/>
</dbReference>
<dbReference type="InterPro" id="IPR040676">
    <property type="entry name" value="DUF5641"/>
</dbReference>
<dbReference type="GO" id="GO:0015074">
    <property type="term" value="P:DNA integration"/>
    <property type="evidence" value="ECO:0007669"/>
    <property type="project" value="InterPro"/>
</dbReference>
<dbReference type="InterPro" id="IPR001584">
    <property type="entry name" value="Integrase_cat-core"/>
</dbReference>
<accession>A0A913Y202</accession>
<dbReference type="PROSITE" id="PS50994">
    <property type="entry name" value="INTEGRASE"/>
    <property type="match status" value="1"/>
</dbReference>
<evidence type="ECO:0000313" key="3">
    <source>
        <dbReference type="Proteomes" id="UP000887567"/>
    </source>
</evidence>
<dbReference type="RefSeq" id="XP_020913427.1">
    <property type="nucleotide sequence ID" value="XM_021057768.1"/>
</dbReference>
<dbReference type="Proteomes" id="UP000887567">
    <property type="component" value="Unplaced"/>
</dbReference>
<dbReference type="GeneID" id="110251106"/>
<dbReference type="PANTHER" id="PTHR47331:SF1">
    <property type="entry name" value="GAG-LIKE PROTEIN"/>
    <property type="match status" value="1"/>
</dbReference>
<dbReference type="EnsemblMetazoa" id="XM_021057768.1">
    <property type="protein sequence ID" value="XP_020913427.1"/>
    <property type="gene ID" value="LOC110251106"/>
</dbReference>
<reference evidence="2" key="1">
    <citation type="submission" date="2022-11" db="UniProtKB">
        <authorList>
            <consortium name="EnsemblMetazoa"/>
        </authorList>
    </citation>
    <scope>IDENTIFICATION</scope>
</reference>
<dbReference type="InterPro" id="IPR012337">
    <property type="entry name" value="RNaseH-like_sf"/>
</dbReference>
<dbReference type="InterPro" id="IPR036397">
    <property type="entry name" value="RNaseH_sf"/>
</dbReference>
<feature type="domain" description="Integrase catalytic" evidence="1">
    <location>
        <begin position="39"/>
        <end position="240"/>
    </location>
</feature>
<protein>
    <recommendedName>
        <fullName evidence="1">Integrase catalytic domain-containing protein</fullName>
    </recommendedName>
</protein>
<evidence type="ECO:0000259" key="1">
    <source>
        <dbReference type="PROSITE" id="PS50994"/>
    </source>
</evidence>
<keyword evidence="3" id="KW-1185">Reference proteome</keyword>
<evidence type="ECO:0000313" key="2">
    <source>
        <dbReference type="EnsemblMetazoa" id="XP_020913427.1"/>
    </source>
</evidence>
<sequence>MATIRQTYWIIGARDLIRRFVHKCIVCRRQRAETMQQIMGSLPSDRITSGARAFVNTGVDFAGPVSLKTGRGRGSRTEKAWIALFVCLAVKAVHLELVTSLSTEAFIATLKRFIARRGKPKAMYSDNGTNFVGARKELRRLIASEEHNDKVTTYLQQDNVEWHFIPQRGSHFGGLWEAGIKSMKYHLRRVLGNVSLAYEEMYTTLCQIEACLNSRPLTPLSSSPTDLQPLTPGHFLITTPLNQLPEEDLSEVKVNRLNRWQHLKQLHQHFWKRWSKEYLNQLQQRVKWRKEKRNLQKNDLVILKEENTPPAKWVLGRVEDLHFGQDGKCRVVTVKTQNGTYTRPISKLVLILEEDE</sequence>
<name>A0A913Y202_EXADI</name>
<proteinExistence type="predicted"/>
<dbReference type="GO" id="GO:0003676">
    <property type="term" value="F:nucleic acid binding"/>
    <property type="evidence" value="ECO:0007669"/>
    <property type="project" value="InterPro"/>
</dbReference>
<organism evidence="2 3">
    <name type="scientific">Exaiptasia diaphana</name>
    <name type="common">Tropical sea anemone</name>
    <name type="synonym">Aiptasia pulchella</name>
    <dbReference type="NCBI Taxonomy" id="2652724"/>
    <lineage>
        <taxon>Eukaryota</taxon>
        <taxon>Metazoa</taxon>
        <taxon>Cnidaria</taxon>
        <taxon>Anthozoa</taxon>
        <taxon>Hexacorallia</taxon>
        <taxon>Actiniaria</taxon>
        <taxon>Aiptasiidae</taxon>
        <taxon>Exaiptasia</taxon>
    </lineage>
</organism>
<dbReference type="KEGG" id="epa:110251106"/>
<dbReference type="OrthoDB" id="5984724at2759"/>
<dbReference type="SUPFAM" id="SSF53098">
    <property type="entry name" value="Ribonuclease H-like"/>
    <property type="match status" value="1"/>
</dbReference>
<dbReference type="OMA" id="WPLARIC"/>
<dbReference type="Pfam" id="PF18701">
    <property type="entry name" value="DUF5641"/>
    <property type="match status" value="1"/>
</dbReference>
<dbReference type="Gene3D" id="3.30.420.10">
    <property type="entry name" value="Ribonuclease H-like superfamily/Ribonuclease H"/>
    <property type="match status" value="1"/>
</dbReference>
<dbReference type="AlphaFoldDB" id="A0A913Y202"/>